<protein>
    <recommendedName>
        <fullName evidence="12">SH3 domain-binding glutamic acid-rich-like protein 3</fullName>
    </recommendedName>
</protein>
<evidence type="ECO:0000256" key="13">
    <source>
        <dbReference type="ARBA" id="ARBA00045345"/>
    </source>
</evidence>
<dbReference type="Pfam" id="PF04908">
    <property type="entry name" value="SH3BGR"/>
    <property type="match status" value="1"/>
</dbReference>
<keyword evidence="8" id="KW-0472">Membrane</keyword>
<evidence type="ECO:0000256" key="3">
    <source>
        <dbReference type="ARBA" id="ARBA00004632"/>
    </source>
</evidence>
<evidence type="ECO:0000256" key="4">
    <source>
        <dbReference type="ARBA" id="ARBA00007764"/>
    </source>
</evidence>
<dbReference type="Gene3D" id="3.40.30.10">
    <property type="entry name" value="Glutaredoxin"/>
    <property type="match status" value="1"/>
</dbReference>
<keyword evidence="9" id="KW-0325">Glycoprotein</keyword>
<comment type="function">
    <text evidence="13">Could act as a modulator of glutaredoxin biological activity. May play a role in cytoskeleton organization.</text>
</comment>
<evidence type="ECO:0000256" key="1">
    <source>
        <dbReference type="ARBA" id="ARBA00004123"/>
    </source>
</evidence>
<dbReference type="PANTHER" id="PTHR12232">
    <property type="entry name" value="SH3 DOMAIN-BINDING GLUTAMIC ACID-RICH-LIKE PROTEIN"/>
    <property type="match status" value="1"/>
</dbReference>
<evidence type="ECO:0000256" key="2">
    <source>
        <dbReference type="ARBA" id="ARBA00004514"/>
    </source>
</evidence>
<dbReference type="Proteomes" id="UP000287033">
    <property type="component" value="Unassembled WGS sequence"/>
</dbReference>
<keyword evidence="10" id="KW-0539">Nucleus</keyword>
<dbReference type="GO" id="GO:0005634">
    <property type="term" value="C:nucleus"/>
    <property type="evidence" value="ECO:0007669"/>
    <property type="project" value="UniProtKB-SubCell"/>
</dbReference>
<keyword evidence="11" id="KW-0966">Cell projection</keyword>
<evidence type="ECO:0000256" key="8">
    <source>
        <dbReference type="ARBA" id="ARBA00023136"/>
    </source>
</evidence>
<organism evidence="14 15">
    <name type="scientific">Chiloscyllium punctatum</name>
    <name type="common">Brownbanded bambooshark</name>
    <name type="synonym">Hemiscyllium punctatum</name>
    <dbReference type="NCBI Taxonomy" id="137246"/>
    <lineage>
        <taxon>Eukaryota</taxon>
        <taxon>Metazoa</taxon>
        <taxon>Chordata</taxon>
        <taxon>Craniata</taxon>
        <taxon>Vertebrata</taxon>
        <taxon>Chondrichthyes</taxon>
        <taxon>Elasmobranchii</taxon>
        <taxon>Galeomorphii</taxon>
        <taxon>Galeoidea</taxon>
        <taxon>Orectolobiformes</taxon>
        <taxon>Hemiscylliidae</taxon>
        <taxon>Chiloscyllium</taxon>
    </lineage>
</organism>
<evidence type="ECO:0000256" key="6">
    <source>
        <dbReference type="ARBA" id="ARBA00022490"/>
    </source>
</evidence>
<evidence type="ECO:0000256" key="11">
    <source>
        <dbReference type="ARBA" id="ARBA00023273"/>
    </source>
</evidence>
<dbReference type="InterPro" id="IPR006993">
    <property type="entry name" value="Glut_rich_SH3-bd"/>
</dbReference>
<evidence type="ECO:0000313" key="15">
    <source>
        <dbReference type="Proteomes" id="UP000287033"/>
    </source>
</evidence>
<dbReference type="OMA" id="DEYCGDF"/>
<evidence type="ECO:0000256" key="5">
    <source>
        <dbReference type="ARBA" id="ARBA00022475"/>
    </source>
</evidence>
<name>A0A401S4V2_CHIPU</name>
<sequence>MSGVQLYVSSVSSSREVRSQQSEVERVLEIKQINYKLIDVSVSEEILEEMRNRTGNPTALPPQIFNGDCYCGDYWQFYDAVENEEIDHFLKLKEKEKFDCKVSTVCNENYTAES</sequence>
<keyword evidence="5" id="KW-1003">Cell membrane</keyword>
<keyword evidence="6" id="KW-0963">Cytoplasm</keyword>
<evidence type="ECO:0000313" key="14">
    <source>
        <dbReference type="EMBL" id="GCC25421.1"/>
    </source>
</evidence>
<comment type="similarity">
    <text evidence="4">Belongs to the SH3BGR family.</text>
</comment>
<dbReference type="GO" id="GO:0032587">
    <property type="term" value="C:ruffle membrane"/>
    <property type="evidence" value="ECO:0007669"/>
    <property type="project" value="UniProtKB-SubCell"/>
</dbReference>
<dbReference type="OrthoDB" id="9932926at2759"/>
<proteinExistence type="inferred from homology"/>
<dbReference type="PROSITE" id="PS51354">
    <property type="entry name" value="GLUTAREDOXIN_2"/>
    <property type="match status" value="1"/>
</dbReference>
<dbReference type="EMBL" id="BEZZ01000085">
    <property type="protein sequence ID" value="GCC25421.1"/>
    <property type="molecule type" value="Genomic_DNA"/>
</dbReference>
<dbReference type="InterPro" id="IPR051033">
    <property type="entry name" value="SH3BGR"/>
</dbReference>
<evidence type="ECO:0000256" key="12">
    <source>
        <dbReference type="ARBA" id="ARBA00040886"/>
    </source>
</evidence>
<evidence type="ECO:0000256" key="7">
    <source>
        <dbReference type="ARBA" id="ARBA00022990"/>
    </source>
</evidence>
<comment type="caution">
    <text evidence="14">The sequence shown here is derived from an EMBL/GenBank/DDBJ whole genome shotgun (WGS) entry which is preliminary data.</text>
</comment>
<dbReference type="PANTHER" id="PTHR12232:SF3">
    <property type="entry name" value="SH3 DOMAIN-BINDING GLUTAMIC ACID-RICH-LIKE PROTEIN 3"/>
    <property type="match status" value="1"/>
</dbReference>
<gene>
    <name evidence="14" type="ORF">chiPu_0003831</name>
</gene>
<keyword evidence="7" id="KW-0007">Acetylation</keyword>
<dbReference type="AlphaFoldDB" id="A0A401S4V2"/>
<keyword evidence="15" id="KW-1185">Reference proteome</keyword>
<evidence type="ECO:0000256" key="9">
    <source>
        <dbReference type="ARBA" id="ARBA00023180"/>
    </source>
</evidence>
<dbReference type="GO" id="GO:0005829">
    <property type="term" value="C:cytosol"/>
    <property type="evidence" value="ECO:0007669"/>
    <property type="project" value="UniProtKB-SubCell"/>
</dbReference>
<dbReference type="SUPFAM" id="SSF52833">
    <property type="entry name" value="Thioredoxin-like"/>
    <property type="match status" value="1"/>
</dbReference>
<reference evidence="14 15" key="1">
    <citation type="journal article" date="2018" name="Nat. Ecol. Evol.">
        <title>Shark genomes provide insights into elasmobranch evolution and the origin of vertebrates.</title>
        <authorList>
            <person name="Hara Y"/>
            <person name="Yamaguchi K"/>
            <person name="Onimaru K"/>
            <person name="Kadota M"/>
            <person name="Koyanagi M"/>
            <person name="Keeley SD"/>
            <person name="Tatsumi K"/>
            <person name="Tanaka K"/>
            <person name="Motone F"/>
            <person name="Kageyama Y"/>
            <person name="Nozu R"/>
            <person name="Adachi N"/>
            <person name="Nishimura O"/>
            <person name="Nakagawa R"/>
            <person name="Tanegashima C"/>
            <person name="Kiyatake I"/>
            <person name="Matsumoto R"/>
            <person name="Murakumo K"/>
            <person name="Nishida K"/>
            <person name="Terakita A"/>
            <person name="Kuratani S"/>
            <person name="Sato K"/>
            <person name="Hyodo S Kuraku.S."/>
        </authorList>
    </citation>
    <scope>NUCLEOTIDE SEQUENCE [LARGE SCALE GENOMIC DNA]</scope>
</reference>
<comment type="subcellular location">
    <subcellularLocation>
        <location evidence="3">Cell projection</location>
        <location evidence="3">Ruffle membrane</location>
    </subcellularLocation>
    <subcellularLocation>
        <location evidence="2">Cytoplasm</location>
        <location evidence="2">Cytosol</location>
    </subcellularLocation>
    <subcellularLocation>
        <location evidence="1">Nucleus</location>
    </subcellularLocation>
</comment>
<evidence type="ECO:0000256" key="10">
    <source>
        <dbReference type="ARBA" id="ARBA00023242"/>
    </source>
</evidence>
<dbReference type="InterPro" id="IPR036249">
    <property type="entry name" value="Thioredoxin-like_sf"/>
</dbReference>
<accession>A0A401S4V2</accession>